<reference evidence="2" key="1">
    <citation type="journal article" date="2013" name="Nature">
        <title>Draft genome of the wheat A-genome progenitor Triticum urartu.</title>
        <authorList>
            <person name="Ling H.Q."/>
            <person name="Zhao S."/>
            <person name="Liu D."/>
            <person name="Wang J."/>
            <person name="Sun H."/>
            <person name="Zhang C."/>
            <person name="Fan H."/>
            <person name="Li D."/>
            <person name="Dong L."/>
            <person name="Tao Y."/>
            <person name="Gao C."/>
            <person name="Wu H."/>
            <person name="Li Y."/>
            <person name="Cui Y."/>
            <person name="Guo X."/>
            <person name="Zheng S."/>
            <person name="Wang B."/>
            <person name="Yu K."/>
            <person name="Liang Q."/>
            <person name="Yang W."/>
            <person name="Lou X."/>
            <person name="Chen J."/>
            <person name="Feng M."/>
            <person name="Jian J."/>
            <person name="Zhang X."/>
            <person name="Luo G."/>
            <person name="Jiang Y."/>
            <person name="Liu J."/>
            <person name="Wang Z."/>
            <person name="Sha Y."/>
            <person name="Zhang B."/>
            <person name="Wu H."/>
            <person name="Tang D."/>
            <person name="Shen Q."/>
            <person name="Xue P."/>
            <person name="Zou S."/>
            <person name="Wang X."/>
            <person name="Liu X."/>
            <person name="Wang F."/>
            <person name="Yang Y."/>
            <person name="An X."/>
            <person name="Dong Z."/>
            <person name="Zhang K."/>
            <person name="Zhang X."/>
            <person name="Luo M.C."/>
            <person name="Dvorak J."/>
            <person name="Tong Y."/>
            <person name="Wang J."/>
            <person name="Yang H."/>
            <person name="Li Z."/>
            <person name="Wang D."/>
            <person name="Zhang A."/>
            <person name="Wang J."/>
        </authorList>
    </citation>
    <scope>NUCLEOTIDE SEQUENCE</scope>
    <source>
        <strain evidence="2">cv. G1812</strain>
    </source>
</reference>
<protein>
    <submittedName>
        <fullName evidence="1">Uncharacterized protein</fullName>
    </submittedName>
</protein>
<sequence>MNLQVIDPWSSGICQIACYPLYELLFCHNLALYSQSYFNQTKCKLSRRIYCYLS</sequence>
<proteinExistence type="predicted"/>
<accession>A0A8R7QKB0</accession>
<keyword evidence="2" id="KW-1185">Reference proteome</keyword>
<dbReference type="EnsemblPlants" id="TuG1812G0500004479.01.T03">
    <property type="protein sequence ID" value="TuG1812G0500004479.01.T03.cds295039"/>
    <property type="gene ID" value="TuG1812G0500004479.01"/>
</dbReference>
<reference evidence="1" key="2">
    <citation type="submission" date="2018-03" db="EMBL/GenBank/DDBJ databases">
        <title>The Triticum urartu genome reveals the dynamic nature of wheat genome evolution.</title>
        <authorList>
            <person name="Ling H."/>
            <person name="Ma B."/>
            <person name="Shi X."/>
            <person name="Liu H."/>
            <person name="Dong L."/>
            <person name="Sun H."/>
            <person name="Cao Y."/>
            <person name="Gao Q."/>
            <person name="Zheng S."/>
            <person name="Li Y."/>
            <person name="Yu Y."/>
            <person name="Du H."/>
            <person name="Qi M."/>
            <person name="Li Y."/>
            <person name="Yu H."/>
            <person name="Cui Y."/>
            <person name="Wang N."/>
            <person name="Chen C."/>
            <person name="Wu H."/>
            <person name="Zhao Y."/>
            <person name="Zhang J."/>
            <person name="Li Y."/>
            <person name="Zhou W."/>
            <person name="Zhang B."/>
            <person name="Hu W."/>
            <person name="Eijk M."/>
            <person name="Tang J."/>
            <person name="Witsenboer H."/>
            <person name="Zhao S."/>
            <person name="Li Z."/>
            <person name="Zhang A."/>
            <person name="Wang D."/>
            <person name="Liang C."/>
        </authorList>
    </citation>
    <scope>NUCLEOTIDE SEQUENCE [LARGE SCALE GENOMIC DNA]</scope>
    <source>
        <strain evidence="1">cv. G1812</strain>
    </source>
</reference>
<dbReference type="Gramene" id="TuG1812G0500004479.01.T03">
    <property type="protein sequence ID" value="TuG1812G0500004479.01.T03.cds295039"/>
    <property type="gene ID" value="TuG1812G0500004479.01"/>
</dbReference>
<name>A0A8R7QKB0_TRIUA</name>
<reference evidence="1" key="3">
    <citation type="submission" date="2022-06" db="UniProtKB">
        <authorList>
            <consortium name="EnsemblPlants"/>
        </authorList>
    </citation>
    <scope>IDENTIFICATION</scope>
</reference>
<organism evidence="1 2">
    <name type="scientific">Triticum urartu</name>
    <name type="common">Red wild einkorn</name>
    <name type="synonym">Crithodium urartu</name>
    <dbReference type="NCBI Taxonomy" id="4572"/>
    <lineage>
        <taxon>Eukaryota</taxon>
        <taxon>Viridiplantae</taxon>
        <taxon>Streptophyta</taxon>
        <taxon>Embryophyta</taxon>
        <taxon>Tracheophyta</taxon>
        <taxon>Spermatophyta</taxon>
        <taxon>Magnoliopsida</taxon>
        <taxon>Liliopsida</taxon>
        <taxon>Poales</taxon>
        <taxon>Poaceae</taxon>
        <taxon>BOP clade</taxon>
        <taxon>Pooideae</taxon>
        <taxon>Triticodae</taxon>
        <taxon>Triticeae</taxon>
        <taxon>Triticinae</taxon>
        <taxon>Triticum</taxon>
    </lineage>
</organism>
<dbReference type="AlphaFoldDB" id="A0A8R7QKB0"/>
<evidence type="ECO:0000313" key="2">
    <source>
        <dbReference type="Proteomes" id="UP000015106"/>
    </source>
</evidence>
<dbReference type="Proteomes" id="UP000015106">
    <property type="component" value="Chromosome 5"/>
</dbReference>
<evidence type="ECO:0000313" key="1">
    <source>
        <dbReference type="EnsemblPlants" id="TuG1812G0500004479.01.T03.cds295039"/>
    </source>
</evidence>